<reference evidence="20" key="1">
    <citation type="submission" date="2021-01" db="UniProtKB">
        <authorList>
            <consortium name="EnsemblMetazoa"/>
        </authorList>
    </citation>
    <scope>IDENTIFICATION</scope>
</reference>
<dbReference type="GO" id="GO:0035145">
    <property type="term" value="C:exon-exon junction complex"/>
    <property type="evidence" value="ECO:0007669"/>
    <property type="project" value="InterPro"/>
</dbReference>
<dbReference type="InParanoid" id="A0A7M7KTZ9"/>
<dbReference type="Proteomes" id="UP000594260">
    <property type="component" value="Unplaced"/>
</dbReference>
<evidence type="ECO:0000256" key="6">
    <source>
        <dbReference type="ARBA" id="ARBA00019964"/>
    </source>
</evidence>
<dbReference type="GO" id="GO:0000184">
    <property type="term" value="P:nuclear-transcribed mRNA catabolic process, nonsense-mediated decay"/>
    <property type="evidence" value="ECO:0007669"/>
    <property type="project" value="UniProtKB-KW"/>
</dbReference>
<feature type="compositionally biased region" description="Polar residues" evidence="18">
    <location>
        <begin position="1"/>
        <end position="17"/>
    </location>
</feature>
<dbReference type="GO" id="GO:0008380">
    <property type="term" value="P:RNA splicing"/>
    <property type="evidence" value="ECO:0007669"/>
    <property type="project" value="UniProtKB-KW"/>
</dbReference>
<keyword evidence="15" id="KW-0508">mRNA splicing</keyword>
<evidence type="ECO:0000256" key="9">
    <source>
        <dbReference type="ARBA" id="ARBA00022664"/>
    </source>
</evidence>
<keyword evidence="17" id="KW-0966">Cell projection</keyword>
<protein>
    <recommendedName>
        <fullName evidence="6">Protein CASC3</fullName>
    </recommendedName>
</protein>
<feature type="compositionally biased region" description="Acidic residues" evidence="18">
    <location>
        <begin position="700"/>
        <end position="712"/>
    </location>
</feature>
<feature type="compositionally biased region" description="Basic and acidic residues" evidence="18">
    <location>
        <begin position="1198"/>
        <end position="1217"/>
    </location>
</feature>
<feature type="compositionally biased region" description="Basic and acidic residues" evidence="18">
    <location>
        <begin position="1225"/>
        <end position="1238"/>
    </location>
</feature>
<feature type="compositionally biased region" description="Basic residues" evidence="18">
    <location>
        <begin position="1682"/>
        <end position="1691"/>
    </location>
</feature>
<feature type="compositionally biased region" description="Basic and acidic residues" evidence="18">
    <location>
        <begin position="726"/>
        <end position="737"/>
    </location>
</feature>
<keyword evidence="16" id="KW-0539">Nucleus</keyword>
<dbReference type="GeneID" id="111254894"/>
<dbReference type="SMART" id="SM01044">
    <property type="entry name" value="Btz"/>
    <property type="match status" value="1"/>
</dbReference>
<feature type="region of interest" description="Disordered" evidence="18">
    <location>
        <begin position="1"/>
        <end position="111"/>
    </location>
</feature>
<dbReference type="GO" id="GO:0006397">
    <property type="term" value="P:mRNA processing"/>
    <property type="evidence" value="ECO:0007669"/>
    <property type="project" value="UniProtKB-KW"/>
</dbReference>
<dbReference type="GO" id="GO:0051028">
    <property type="term" value="P:mRNA transport"/>
    <property type="evidence" value="ECO:0007669"/>
    <property type="project" value="UniProtKB-KW"/>
</dbReference>
<evidence type="ECO:0000256" key="11">
    <source>
        <dbReference type="ARBA" id="ARBA00022816"/>
    </source>
</evidence>
<dbReference type="InterPro" id="IPR028544">
    <property type="entry name" value="CASC3"/>
</dbReference>
<keyword evidence="7" id="KW-0813">Transport</keyword>
<feature type="compositionally biased region" description="Low complexity" evidence="18">
    <location>
        <begin position="1465"/>
        <end position="1501"/>
    </location>
</feature>
<feature type="compositionally biased region" description="Basic and acidic residues" evidence="18">
    <location>
        <begin position="27"/>
        <end position="62"/>
    </location>
</feature>
<dbReference type="OMA" id="THMINND"/>
<feature type="compositionally biased region" description="Basic and acidic residues" evidence="18">
    <location>
        <begin position="688"/>
        <end position="699"/>
    </location>
</feature>
<feature type="compositionally biased region" description="Low complexity" evidence="18">
    <location>
        <begin position="1575"/>
        <end position="1594"/>
    </location>
</feature>
<feature type="compositionally biased region" description="Gly residues" evidence="18">
    <location>
        <begin position="760"/>
        <end position="774"/>
    </location>
</feature>
<dbReference type="GO" id="GO:0005681">
    <property type="term" value="C:spliceosomal complex"/>
    <property type="evidence" value="ECO:0007669"/>
    <property type="project" value="UniProtKB-KW"/>
</dbReference>
<evidence type="ECO:0000256" key="15">
    <source>
        <dbReference type="ARBA" id="ARBA00023187"/>
    </source>
</evidence>
<keyword evidence="11" id="KW-0509">mRNA transport</keyword>
<keyword evidence="13" id="KW-0694">RNA-binding</keyword>
<feature type="compositionally biased region" description="Low complexity" evidence="18">
    <location>
        <begin position="96"/>
        <end position="110"/>
    </location>
</feature>
<feature type="compositionally biased region" description="Basic and acidic residues" evidence="18">
    <location>
        <begin position="793"/>
        <end position="803"/>
    </location>
</feature>
<name>A0A7M7KTZ9_VARDE</name>
<feature type="compositionally biased region" description="Low complexity" evidence="18">
    <location>
        <begin position="1366"/>
        <end position="1382"/>
    </location>
</feature>
<evidence type="ECO:0000256" key="3">
    <source>
        <dbReference type="ARBA" id="ARBA00004324"/>
    </source>
</evidence>
<feature type="compositionally biased region" description="Basic and acidic residues" evidence="18">
    <location>
        <begin position="1160"/>
        <end position="1178"/>
    </location>
</feature>
<comment type="subcellular location">
    <subcellularLocation>
        <location evidence="2">Cell projection</location>
        <location evidence="2">Dendrite</location>
    </subcellularLocation>
    <subcellularLocation>
        <location evidence="1">Cytoplasm</location>
        <location evidence="1">Stress granule</location>
    </subcellularLocation>
    <subcellularLocation>
        <location evidence="4">Cytoplasm</location>
        <location evidence="4">Perinuclear region</location>
    </subcellularLocation>
    <subcellularLocation>
        <location evidence="3">Nucleus speckle</location>
    </subcellularLocation>
</comment>
<evidence type="ECO:0000256" key="14">
    <source>
        <dbReference type="ARBA" id="ARBA00023161"/>
    </source>
</evidence>
<feature type="compositionally biased region" description="Acidic residues" evidence="18">
    <location>
        <begin position="641"/>
        <end position="670"/>
    </location>
</feature>
<feature type="compositionally biased region" description="Basic and acidic residues" evidence="18">
    <location>
        <begin position="597"/>
        <end position="610"/>
    </location>
</feature>
<evidence type="ECO:0000259" key="19">
    <source>
        <dbReference type="SMART" id="SM01044"/>
    </source>
</evidence>
<dbReference type="InterPro" id="IPR018545">
    <property type="entry name" value="Btz_dom"/>
</dbReference>
<evidence type="ECO:0000256" key="7">
    <source>
        <dbReference type="ARBA" id="ARBA00022448"/>
    </source>
</evidence>
<dbReference type="GO" id="GO:0006417">
    <property type="term" value="P:regulation of translation"/>
    <property type="evidence" value="ECO:0007669"/>
    <property type="project" value="UniProtKB-KW"/>
</dbReference>
<feature type="compositionally biased region" description="Basic and acidic residues" evidence="18">
    <location>
        <begin position="1245"/>
        <end position="1291"/>
    </location>
</feature>
<keyword evidence="21" id="KW-1185">Reference proteome</keyword>
<feature type="domain" description="Btz" evidence="19">
    <location>
        <begin position="687"/>
        <end position="829"/>
    </location>
</feature>
<dbReference type="RefSeq" id="XP_022671978.1">
    <property type="nucleotide sequence ID" value="XM_022816243.1"/>
</dbReference>
<dbReference type="OrthoDB" id="657902at2759"/>
<feature type="compositionally biased region" description="Basic and acidic residues" evidence="18">
    <location>
        <begin position="911"/>
        <end position="966"/>
    </location>
</feature>
<feature type="compositionally biased region" description="Gly residues" evidence="18">
    <location>
        <begin position="1756"/>
        <end position="1765"/>
    </location>
</feature>
<proteinExistence type="inferred from homology"/>
<evidence type="ECO:0000313" key="20">
    <source>
        <dbReference type="EnsemblMetazoa" id="XP_022671978"/>
    </source>
</evidence>
<evidence type="ECO:0000256" key="1">
    <source>
        <dbReference type="ARBA" id="ARBA00004210"/>
    </source>
</evidence>
<dbReference type="GO" id="GO:0010494">
    <property type="term" value="C:cytoplasmic stress granule"/>
    <property type="evidence" value="ECO:0007669"/>
    <property type="project" value="UniProtKB-SubCell"/>
</dbReference>
<feature type="compositionally biased region" description="Low complexity" evidence="18">
    <location>
        <begin position="470"/>
        <end position="483"/>
    </location>
</feature>
<dbReference type="GO" id="GO:0003729">
    <property type="term" value="F:mRNA binding"/>
    <property type="evidence" value="ECO:0007669"/>
    <property type="project" value="InterPro"/>
</dbReference>
<feature type="region of interest" description="Disordered" evidence="18">
    <location>
        <begin position="202"/>
        <end position="228"/>
    </location>
</feature>
<feature type="compositionally biased region" description="Low complexity" evidence="18">
    <location>
        <begin position="1740"/>
        <end position="1755"/>
    </location>
</feature>
<feature type="region of interest" description="Disordered" evidence="18">
    <location>
        <begin position="1117"/>
        <end position="1624"/>
    </location>
</feature>
<feature type="compositionally biased region" description="Gly residues" evidence="18">
    <location>
        <begin position="1183"/>
        <end position="1196"/>
    </location>
</feature>
<feature type="compositionally biased region" description="Polar residues" evidence="18">
    <location>
        <begin position="1704"/>
        <end position="1717"/>
    </location>
</feature>
<feature type="compositionally biased region" description="Basic and acidic residues" evidence="18">
    <location>
        <begin position="577"/>
        <end position="588"/>
    </location>
</feature>
<evidence type="ECO:0000256" key="10">
    <source>
        <dbReference type="ARBA" id="ARBA00022728"/>
    </source>
</evidence>
<evidence type="ECO:0000256" key="16">
    <source>
        <dbReference type="ARBA" id="ARBA00023242"/>
    </source>
</evidence>
<comment type="similarity">
    <text evidence="5">Belongs to the CASC3 family.</text>
</comment>
<keyword evidence="10" id="KW-0747">Spliceosome</keyword>
<evidence type="ECO:0000313" key="21">
    <source>
        <dbReference type="Proteomes" id="UP000594260"/>
    </source>
</evidence>
<feature type="compositionally biased region" description="Basic and acidic residues" evidence="18">
    <location>
        <begin position="1389"/>
        <end position="1447"/>
    </location>
</feature>
<sequence length="1776" mass="192303">MSFFTKLSSLVRNNSINKDGPTSDDLATEKKRNKVDSEKRKTAEADITSKEVVSKADNENKSDGTGSGSYENEDNEVGVAATSPIETYDKKGQNVSSITTTTTELTSSKVSAKDDKEANTLQAAVTSSLLAIEKNNQKDKIQEEIVAPIVVERNEVQKIILKSSRSRSATESDKWGASATLEIISTHSEVEDTAADKVVTSSSKTPLVQVSNTETDNKKNVLSPSTPVIDTVTENSKEQNGQKEDSDAALSKSLLDGVADAHKKYSVEGPEDSLEQKPTISCETHNDLTTVNDNVLLHLKTEQVPVKTLSARQTDERDDAAPVNYLSVDLRSVDLTAEDKRATADNSGACIERQKQNADPASYGVQKKFTSEDVLEQAHTDELCGVTAKREELLPTETLAHKSELLTGKSAEEFIRQTIKLQSACKTTSPSGEMDDKSKTETTESDTQSTSSTAIEDSKQQKTEQSARSNAEQETAAAPATPNNLKIVKKLADDGDTATRLAEEKKVELSFNEAVAEKENVTDGKQTSKDEKTDLISVEQISSVQAIKEASHLIESENVGAAVLITESTEPATVKVFEPKSESVKDNTEPEGGNTKKKSEPEEKSLKEKTSVVTENENQKPAAHTLGGSPKFAEAVKDEAAVDEGIVENGAEDDGEHSSDFTDEEVEPPETESQKSVAASGDAGSNNRKAEPDGNHDEAHDDEDVGEDLDFDEDKRNPQYIPKKGAFYEHDDRRGTDDESDEDTTGGARGEDGSKAGDGTESGAGGAGGIGGRGDSPELCGRGGRAPKVLQSETRDRWEHDLYDASEQGPKSVDELIAQYGYDIRDESAAPRAARRRKYGRGPNKYSRDWQDEKAYHSRATHGGQERHERHTGREGGRGDNNKEYHPRKDDFPCLNTASQQQQQQQPQQHASKDKDHERENRDHGGASRSERGDTRDNRREKDAPRRSDGGNKHEVQRRELPKKDPIGGNGPSYPTTAYPFTWSQRASSSANPAQSLGGADATDNTTLSHEANTSSSITQTAMTTHNINTTTSTAAAAAVVAATAAAAAASAAATSTAVPKVSAALVSTAGTQPSESPSGHKEPPAAGAGGPSPYQPVAVRNESLFENASLTAAAAGGNERSFNGNRGVWDRANRDADEQQPLEWRSGRGADSYGSRGGHHGDRRDRGDRGGERDRDYNGSGRDYGGNGRNGGGQGYYDRDYRRGDRMDRTDRDHNSGSRGGGDVGHRVIGGDRDRWRNQGSGRFGDHRSGGYDLRHKLDNNRNNDRFDSRGDNRRDNRGGQRDIFGDSHNGHSRGGGDSYRDNYRDSNNYRDSRDNYSRDNNRTGGGDGHGYRDSRDGGYRDRADRDRERDRDGGNTRDQRADSSYRGNNNRSDNNGRDSGYNQSRSDNNHRENWREGRDSYRENFHRDHAGGDTGHRENFQKDGSSRGGSDVRDIRGGNRSDPGRKIGSGRTQDPRAIRKGQQQHQQQTQLQQQPHQMHQQQQHEPTTNNNNNNNINNISGGSTGHQGKTGDAALDRKIVDEKRQHQQHIQQQNATNVSENKRYTAQRAATRAEYGANQVPASQSQPLPPQPQHHAPATHQPMASTHPHSNHNPPPPPHAGQQHPAYYEVAPPHGHPPPGASYFVSQAFDSGAVPTGAPPQGFAPAPFMGPPPPFITSQTHAAPFMMGGPVAPDGSVHHGPPHGHHHPKAQLIPPNGGITYFSPQQQMYISHQQKPPQPRPKAIIPIVPPPDAANHKNSNASAVASGGNPAGNSSGGGQGGPEPGAAAPAQVEA</sequence>
<feature type="compositionally biased region" description="Basic and acidic residues" evidence="18">
    <location>
        <begin position="1516"/>
        <end position="1527"/>
    </location>
</feature>
<feature type="region of interest" description="Disordered" evidence="18">
    <location>
        <begin position="423"/>
        <end position="487"/>
    </location>
</feature>
<dbReference type="PANTHER" id="PTHR13434">
    <property type="entry name" value="PROTEIN CASC3"/>
    <property type="match status" value="1"/>
</dbReference>
<feature type="compositionally biased region" description="Basic and acidic residues" evidence="18">
    <location>
        <begin position="1300"/>
        <end position="1323"/>
    </location>
</feature>
<keyword evidence="12" id="KW-0810">Translation regulation</keyword>
<evidence type="ECO:0000256" key="17">
    <source>
        <dbReference type="ARBA" id="ARBA00023273"/>
    </source>
</evidence>
<feature type="compositionally biased region" description="Polar residues" evidence="18">
    <location>
        <begin position="1069"/>
        <end position="1078"/>
    </location>
</feature>
<feature type="region of interest" description="Disordered" evidence="18">
    <location>
        <begin position="1677"/>
        <end position="1776"/>
    </location>
</feature>
<dbReference type="GO" id="GO:0016607">
    <property type="term" value="C:nuclear speck"/>
    <property type="evidence" value="ECO:0007669"/>
    <property type="project" value="UniProtKB-SubCell"/>
</dbReference>
<feature type="region of interest" description="Disordered" evidence="18">
    <location>
        <begin position="1069"/>
        <end position="1097"/>
    </location>
</feature>
<feature type="compositionally biased region" description="Polar residues" evidence="18">
    <location>
        <begin position="982"/>
        <end position="995"/>
    </location>
</feature>
<keyword evidence="8" id="KW-0963">Cytoplasm</keyword>
<feature type="compositionally biased region" description="Low complexity" evidence="18">
    <location>
        <begin position="1766"/>
        <end position="1776"/>
    </location>
</feature>
<accession>A0A7M7KTZ9</accession>
<feature type="compositionally biased region" description="Low complexity" evidence="18">
    <location>
        <begin position="900"/>
        <end position="909"/>
    </location>
</feature>
<organism evidence="20 21">
    <name type="scientific">Varroa destructor</name>
    <name type="common">Honeybee mite</name>
    <dbReference type="NCBI Taxonomy" id="109461"/>
    <lineage>
        <taxon>Eukaryota</taxon>
        <taxon>Metazoa</taxon>
        <taxon>Ecdysozoa</taxon>
        <taxon>Arthropoda</taxon>
        <taxon>Chelicerata</taxon>
        <taxon>Arachnida</taxon>
        <taxon>Acari</taxon>
        <taxon>Parasitiformes</taxon>
        <taxon>Mesostigmata</taxon>
        <taxon>Gamasina</taxon>
        <taxon>Dermanyssoidea</taxon>
        <taxon>Varroidae</taxon>
        <taxon>Varroa</taxon>
    </lineage>
</organism>
<evidence type="ECO:0000256" key="13">
    <source>
        <dbReference type="ARBA" id="ARBA00022884"/>
    </source>
</evidence>
<dbReference type="KEGG" id="vde:111254894"/>
<dbReference type="EnsemblMetazoa" id="XM_022816243">
    <property type="protein sequence ID" value="XP_022671978"/>
    <property type="gene ID" value="LOC111254894"/>
</dbReference>
<dbReference type="GO" id="GO:0048471">
    <property type="term" value="C:perinuclear region of cytoplasm"/>
    <property type="evidence" value="ECO:0007669"/>
    <property type="project" value="UniProtKB-SubCell"/>
</dbReference>
<feature type="compositionally biased region" description="Basic and acidic residues" evidence="18">
    <location>
        <begin position="846"/>
        <end position="856"/>
    </location>
</feature>
<evidence type="ECO:0000256" key="4">
    <source>
        <dbReference type="ARBA" id="ARBA00004556"/>
    </source>
</evidence>
<evidence type="ECO:0000256" key="12">
    <source>
        <dbReference type="ARBA" id="ARBA00022845"/>
    </source>
</evidence>
<dbReference type="GO" id="GO:0030425">
    <property type="term" value="C:dendrite"/>
    <property type="evidence" value="ECO:0007669"/>
    <property type="project" value="UniProtKB-SubCell"/>
</dbReference>
<feature type="compositionally biased region" description="Basic and acidic residues" evidence="18">
    <location>
        <begin position="864"/>
        <end position="892"/>
    </location>
</feature>
<evidence type="ECO:0000256" key="18">
    <source>
        <dbReference type="SAM" id="MobiDB-lite"/>
    </source>
</evidence>
<feature type="compositionally biased region" description="Polar residues" evidence="18">
    <location>
        <begin position="1003"/>
        <end position="1023"/>
    </location>
</feature>
<evidence type="ECO:0000256" key="5">
    <source>
        <dbReference type="ARBA" id="ARBA00009548"/>
    </source>
</evidence>
<evidence type="ECO:0000256" key="8">
    <source>
        <dbReference type="ARBA" id="ARBA00022490"/>
    </source>
</evidence>
<feature type="region of interest" description="Disordered" evidence="18">
    <location>
        <begin position="568"/>
        <end position="1023"/>
    </location>
</feature>
<feature type="compositionally biased region" description="Basic and acidic residues" evidence="18">
    <location>
        <begin position="1129"/>
        <end position="1138"/>
    </location>
</feature>
<evidence type="ECO:0000256" key="2">
    <source>
        <dbReference type="ARBA" id="ARBA00004279"/>
    </source>
</evidence>
<dbReference type="PANTHER" id="PTHR13434:SF0">
    <property type="entry name" value="PROTEIN CASC3"/>
    <property type="match status" value="1"/>
</dbReference>
<keyword evidence="9" id="KW-0507">mRNA processing</keyword>
<keyword evidence="14" id="KW-0866">Nonsense-mediated mRNA decay</keyword>
<feature type="compositionally biased region" description="Basic and acidic residues" evidence="18">
    <location>
        <begin position="1331"/>
        <end position="1365"/>
    </location>
</feature>